<protein>
    <recommendedName>
        <fullName evidence="3">HEPN domain-containing protein</fullName>
    </recommendedName>
</protein>
<keyword evidence="1" id="KW-0175">Coiled coil</keyword>
<dbReference type="InterPro" id="IPR010268">
    <property type="entry name" value="PaREP1"/>
</dbReference>
<evidence type="ECO:0000256" key="1">
    <source>
        <dbReference type="SAM" id="Coils"/>
    </source>
</evidence>
<dbReference type="AlphaFoldDB" id="A0A7C1GTL4"/>
<comment type="caution">
    <text evidence="2">The sequence shown here is derived from an EMBL/GenBank/DDBJ whole genome shotgun (WGS) entry which is preliminary data.</text>
</comment>
<name>A0A7C1GTL4_9CREN</name>
<dbReference type="Gene3D" id="1.20.120.330">
    <property type="entry name" value="Nucleotidyltransferases domain 2"/>
    <property type="match status" value="1"/>
</dbReference>
<dbReference type="PANTHER" id="PTHR34237">
    <property type="entry name" value="PAREP8-RELATED"/>
    <property type="match status" value="1"/>
</dbReference>
<feature type="coiled-coil region" evidence="1">
    <location>
        <begin position="10"/>
        <end position="86"/>
    </location>
</feature>
<gene>
    <name evidence="2" type="ORF">ENN26_10235</name>
</gene>
<dbReference type="PANTHER" id="PTHR34237:SF1">
    <property type="entry name" value="PAREP8"/>
    <property type="match status" value="1"/>
</dbReference>
<evidence type="ECO:0000313" key="2">
    <source>
        <dbReference type="EMBL" id="HDP16133.1"/>
    </source>
</evidence>
<dbReference type="Pfam" id="PF05942">
    <property type="entry name" value="PaREP1"/>
    <property type="match status" value="1"/>
</dbReference>
<accession>A0A7C1GTL4</accession>
<dbReference type="EMBL" id="DSAY01000196">
    <property type="protein sequence ID" value="HDP16133.1"/>
    <property type="molecule type" value="Genomic_DNA"/>
</dbReference>
<proteinExistence type="predicted"/>
<sequence>MSTRQIELWRKRLRTILDELRVEVEKLYERNQRFLAQLEEIKKSIDNLLVVLYESSAQPEKLLNEVKRLKARLRDVKSQLELGESQLFEIRKAWPEVASLAERVAKGQRLEGLEEKNFKELTKATGWDEADLSEELARLGEDPSESIERYKELFEKYSQEAMELFRQGDTRQAAEKMWGAVLALVKLYAAIKGVFVAHWSRSKIDSVIASNVEPEYRKLFRELVDRAHVLHEHFYEGSLHEELFRERWDEMLELLKEAKEVVYKMLPQ</sequence>
<evidence type="ECO:0008006" key="3">
    <source>
        <dbReference type="Google" id="ProtNLM"/>
    </source>
</evidence>
<reference evidence="2" key="1">
    <citation type="journal article" date="2020" name="mSystems">
        <title>Genome- and Community-Level Interaction Insights into Carbon Utilization and Element Cycling Functions of Hydrothermarchaeota in Hydrothermal Sediment.</title>
        <authorList>
            <person name="Zhou Z."/>
            <person name="Liu Y."/>
            <person name="Xu W."/>
            <person name="Pan J."/>
            <person name="Luo Z.H."/>
            <person name="Li M."/>
        </authorList>
    </citation>
    <scope>NUCLEOTIDE SEQUENCE [LARGE SCALE GENOMIC DNA]</scope>
    <source>
        <strain evidence="2">SpSt-116</strain>
    </source>
</reference>
<organism evidence="2">
    <name type="scientific">Thermofilum adornatum</name>
    <dbReference type="NCBI Taxonomy" id="1365176"/>
    <lineage>
        <taxon>Archaea</taxon>
        <taxon>Thermoproteota</taxon>
        <taxon>Thermoprotei</taxon>
        <taxon>Thermofilales</taxon>
        <taxon>Thermofilaceae</taxon>
        <taxon>Thermofilum</taxon>
    </lineage>
</organism>